<dbReference type="SMART" id="SM00479">
    <property type="entry name" value="EXOIII"/>
    <property type="match status" value="1"/>
</dbReference>
<dbReference type="Gene3D" id="3.30.420.10">
    <property type="entry name" value="Ribonuclease H-like superfamily/Ribonuclease H"/>
    <property type="match status" value="1"/>
</dbReference>
<dbReference type="SUPFAM" id="SSF53098">
    <property type="entry name" value="Ribonuclease H-like"/>
    <property type="match status" value="1"/>
</dbReference>
<keyword evidence="1" id="KW-0540">Nuclease</keyword>
<dbReference type="GO" id="GO:0003676">
    <property type="term" value="F:nucleic acid binding"/>
    <property type="evidence" value="ECO:0007669"/>
    <property type="project" value="InterPro"/>
</dbReference>
<dbReference type="PANTHER" id="PTHR30231:SF4">
    <property type="entry name" value="PROTEIN NEN2"/>
    <property type="match status" value="1"/>
</dbReference>
<dbReference type="InterPro" id="IPR013520">
    <property type="entry name" value="Ribonucl_H"/>
</dbReference>
<evidence type="ECO:0000256" key="2">
    <source>
        <dbReference type="ARBA" id="ARBA00022801"/>
    </source>
</evidence>
<evidence type="ECO:0000256" key="3">
    <source>
        <dbReference type="ARBA" id="ARBA00022839"/>
    </source>
</evidence>
<dbReference type="EMBL" id="MN738893">
    <property type="protein sequence ID" value="QHT30192.1"/>
    <property type="molecule type" value="Genomic_DNA"/>
</dbReference>
<protein>
    <recommendedName>
        <fullName evidence="4">Exonuclease domain-containing protein</fullName>
    </recommendedName>
</protein>
<dbReference type="PANTHER" id="PTHR30231">
    <property type="entry name" value="DNA POLYMERASE III SUBUNIT EPSILON"/>
    <property type="match status" value="1"/>
</dbReference>
<dbReference type="CDD" id="cd06127">
    <property type="entry name" value="DEDDh"/>
    <property type="match status" value="1"/>
</dbReference>
<keyword evidence="2" id="KW-0378">Hydrolase</keyword>
<evidence type="ECO:0000313" key="5">
    <source>
        <dbReference type="EMBL" id="QHT30192.1"/>
    </source>
</evidence>
<feature type="domain" description="Exonuclease" evidence="4">
    <location>
        <begin position="2"/>
        <end position="199"/>
    </location>
</feature>
<dbReference type="InterPro" id="IPR012337">
    <property type="entry name" value="RNaseH-like_sf"/>
</dbReference>
<reference evidence="5" key="1">
    <citation type="journal article" date="2020" name="Nature">
        <title>Giant virus diversity and host interactions through global metagenomics.</title>
        <authorList>
            <person name="Schulz F."/>
            <person name="Roux S."/>
            <person name="Paez-Espino D."/>
            <person name="Jungbluth S."/>
            <person name="Walsh D.A."/>
            <person name="Denef V.J."/>
            <person name="McMahon K.D."/>
            <person name="Konstantinidis K.T."/>
            <person name="Eloe-Fadrosh E.A."/>
            <person name="Kyrpides N.C."/>
            <person name="Woyke T."/>
        </authorList>
    </citation>
    <scope>NUCLEOTIDE SEQUENCE</scope>
    <source>
        <strain evidence="5">GVMAG-M-3300009149-34</strain>
    </source>
</reference>
<dbReference type="InterPro" id="IPR036397">
    <property type="entry name" value="RNaseH_sf"/>
</dbReference>
<name>A0A6C0ENA4_9ZZZZ</name>
<proteinExistence type="predicted"/>
<dbReference type="GO" id="GO:0008408">
    <property type="term" value="F:3'-5' exonuclease activity"/>
    <property type="evidence" value="ECO:0007669"/>
    <property type="project" value="TreeGrafter"/>
</dbReference>
<evidence type="ECO:0000256" key="1">
    <source>
        <dbReference type="ARBA" id="ARBA00022722"/>
    </source>
</evidence>
<evidence type="ECO:0000259" key="4">
    <source>
        <dbReference type="SMART" id="SM00479"/>
    </source>
</evidence>
<dbReference type="AlphaFoldDB" id="A0A6C0ENA4"/>
<sequence>MKFLVFDTETTGLPKRKHASPEETYLFPYVVQLSWLVFDSGTNKVEALKDKIIRLPNNIRIPQKTIDIHGITNERMLEEGEPIDTVLDSFMRDVSSCTYLIGHNIEFDKTMVEVECIRNKHKRLSDYRKISFCTMMRGRNECRIEKENPFTKKMEYKYPKLIELHKHLFNATPENLHNSLIDVLVCFRCFYALAYNSDPMETNPQFASYCKTFCGL</sequence>
<accession>A0A6C0ENA4</accession>
<dbReference type="Pfam" id="PF00929">
    <property type="entry name" value="RNase_T"/>
    <property type="match status" value="1"/>
</dbReference>
<keyword evidence="3" id="KW-0269">Exonuclease</keyword>
<organism evidence="5">
    <name type="scientific">viral metagenome</name>
    <dbReference type="NCBI Taxonomy" id="1070528"/>
    <lineage>
        <taxon>unclassified sequences</taxon>
        <taxon>metagenomes</taxon>
        <taxon>organismal metagenomes</taxon>
    </lineage>
</organism>